<dbReference type="EMBL" id="CATQJL010000112">
    <property type="protein sequence ID" value="CAJ0593605.1"/>
    <property type="molecule type" value="Genomic_DNA"/>
</dbReference>
<sequence>MNSLTVFSLLSLLIVNSLEMDTNGRNAPMRSLGEEPLLEYLTPLKYRRRSQQLNSYGDLSSLMRSMDELQRP</sequence>
<keyword evidence="1" id="KW-0732">Signal</keyword>
<reference evidence="2" key="1">
    <citation type="submission" date="2023-07" db="EMBL/GenBank/DDBJ databases">
        <authorList>
            <consortium name="CYATHOMIX"/>
        </authorList>
    </citation>
    <scope>NUCLEOTIDE SEQUENCE</scope>
    <source>
        <strain evidence="2">N/A</strain>
    </source>
</reference>
<dbReference type="AlphaFoldDB" id="A0AA36GIT4"/>
<gene>
    <name evidence="2" type="ORF">CYNAS_LOCUS5588</name>
</gene>
<keyword evidence="3" id="KW-1185">Reference proteome</keyword>
<dbReference type="Proteomes" id="UP001176961">
    <property type="component" value="Unassembled WGS sequence"/>
</dbReference>
<evidence type="ECO:0000313" key="3">
    <source>
        <dbReference type="Proteomes" id="UP001176961"/>
    </source>
</evidence>
<organism evidence="2 3">
    <name type="scientific">Cylicocyclus nassatus</name>
    <name type="common">Nematode worm</name>
    <dbReference type="NCBI Taxonomy" id="53992"/>
    <lineage>
        <taxon>Eukaryota</taxon>
        <taxon>Metazoa</taxon>
        <taxon>Ecdysozoa</taxon>
        <taxon>Nematoda</taxon>
        <taxon>Chromadorea</taxon>
        <taxon>Rhabditida</taxon>
        <taxon>Rhabditina</taxon>
        <taxon>Rhabditomorpha</taxon>
        <taxon>Strongyloidea</taxon>
        <taxon>Strongylidae</taxon>
        <taxon>Cylicocyclus</taxon>
    </lineage>
</organism>
<comment type="caution">
    <text evidence="2">The sequence shown here is derived from an EMBL/GenBank/DDBJ whole genome shotgun (WGS) entry which is preliminary data.</text>
</comment>
<evidence type="ECO:0000256" key="1">
    <source>
        <dbReference type="SAM" id="SignalP"/>
    </source>
</evidence>
<accession>A0AA36GIT4</accession>
<evidence type="ECO:0000313" key="2">
    <source>
        <dbReference type="EMBL" id="CAJ0593605.1"/>
    </source>
</evidence>
<protein>
    <submittedName>
        <fullName evidence="2">Uncharacterized protein</fullName>
    </submittedName>
</protein>
<feature type="chain" id="PRO_5041271308" evidence="1">
    <location>
        <begin position="25"/>
        <end position="72"/>
    </location>
</feature>
<feature type="non-terminal residue" evidence="2">
    <location>
        <position position="72"/>
    </location>
</feature>
<feature type="signal peptide" evidence="1">
    <location>
        <begin position="1"/>
        <end position="24"/>
    </location>
</feature>
<proteinExistence type="predicted"/>
<name>A0AA36GIT4_CYLNA</name>